<dbReference type="Gene3D" id="3.40.50.720">
    <property type="entry name" value="NAD(P)-binding Rossmann-like Domain"/>
    <property type="match status" value="1"/>
</dbReference>
<protein>
    <submittedName>
        <fullName evidence="4">NADP-dependent 3-hydroxy acid dehydrogenase YdfG</fullName>
    </submittedName>
</protein>
<dbReference type="AlphaFoldDB" id="A0A1I4IWI6"/>
<evidence type="ECO:0000313" key="4">
    <source>
        <dbReference type="EMBL" id="SFL58742.1"/>
    </source>
</evidence>
<dbReference type="RefSeq" id="WP_074751989.1">
    <property type="nucleotide sequence ID" value="NZ_FOTJ01000022.1"/>
</dbReference>
<dbReference type="PROSITE" id="PS00061">
    <property type="entry name" value="ADH_SHORT"/>
    <property type="match status" value="1"/>
</dbReference>
<evidence type="ECO:0000256" key="1">
    <source>
        <dbReference type="ARBA" id="ARBA00006484"/>
    </source>
</evidence>
<dbReference type="InterPro" id="IPR002347">
    <property type="entry name" value="SDR_fam"/>
</dbReference>
<dbReference type="OrthoDB" id="9775296at2"/>
<gene>
    <name evidence="4" type="ORF">SAMN05216438_1225</name>
</gene>
<evidence type="ECO:0000256" key="3">
    <source>
        <dbReference type="RuleBase" id="RU000363"/>
    </source>
</evidence>
<dbReference type="PRINTS" id="PR00081">
    <property type="entry name" value="GDHRDH"/>
</dbReference>
<dbReference type="PANTHER" id="PTHR43115:SF4">
    <property type="entry name" value="DEHYDROGENASE_REDUCTASE SDR FAMILY MEMBER 11"/>
    <property type="match status" value="1"/>
</dbReference>
<dbReference type="Proteomes" id="UP000181969">
    <property type="component" value="Unassembled WGS sequence"/>
</dbReference>
<dbReference type="PANTHER" id="PTHR43115">
    <property type="entry name" value="DEHYDROGENASE/REDUCTASE SDR FAMILY MEMBER 11"/>
    <property type="match status" value="1"/>
</dbReference>
<evidence type="ECO:0000313" key="5">
    <source>
        <dbReference type="Proteomes" id="UP000181969"/>
    </source>
</evidence>
<organism evidence="4 5">
    <name type="scientific">Lactococcus garvieae</name>
    <dbReference type="NCBI Taxonomy" id="1363"/>
    <lineage>
        <taxon>Bacteria</taxon>
        <taxon>Bacillati</taxon>
        <taxon>Bacillota</taxon>
        <taxon>Bacilli</taxon>
        <taxon>Lactobacillales</taxon>
        <taxon>Streptococcaceae</taxon>
        <taxon>Lactococcus</taxon>
    </lineage>
</organism>
<proteinExistence type="inferred from homology"/>
<dbReference type="GO" id="GO:0016616">
    <property type="term" value="F:oxidoreductase activity, acting on the CH-OH group of donors, NAD or NADP as acceptor"/>
    <property type="evidence" value="ECO:0007669"/>
    <property type="project" value="UniProtKB-ARBA"/>
</dbReference>
<sequence>MQKPLIVITGASSGFGAEIAKLFNAEGYPMLLLGRRVEKIKSLSLDFQNVLVKSVDVTNKIEFEQAIQKAEKVFGPTDLLVNNAGIMLLGNILTQDPAEWSRMMDTNVLGVLNGMQIVLPQMVERQGGTIINVSSLAGKKTFVNHAAYVASKFGVHGLSETIREEVSGKNVRISLVAPGAAETELLTHVTDNQALEDYNNWKQSMGGTTMSPQVVAQSVKFIYDMPQEVNIRELDIAATNQDA</sequence>
<dbReference type="FunFam" id="3.40.50.720:FF:000047">
    <property type="entry name" value="NADP-dependent L-serine/L-allo-threonine dehydrogenase"/>
    <property type="match status" value="1"/>
</dbReference>
<dbReference type="Pfam" id="PF00106">
    <property type="entry name" value="adh_short"/>
    <property type="match status" value="1"/>
</dbReference>
<comment type="similarity">
    <text evidence="1 3">Belongs to the short-chain dehydrogenases/reductases (SDR) family.</text>
</comment>
<dbReference type="SUPFAM" id="SSF51735">
    <property type="entry name" value="NAD(P)-binding Rossmann-fold domains"/>
    <property type="match status" value="1"/>
</dbReference>
<accession>A0A1I4IWI6</accession>
<evidence type="ECO:0000256" key="2">
    <source>
        <dbReference type="ARBA" id="ARBA00023002"/>
    </source>
</evidence>
<dbReference type="PRINTS" id="PR00080">
    <property type="entry name" value="SDRFAMILY"/>
</dbReference>
<name>A0A1I4IWI6_9LACT</name>
<dbReference type="EMBL" id="FOTJ01000022">
    <property type="protein sequence ID" value="SFL58742.1"/>
    <property type="molecule type" value="Genomic_DNA"/>
</dbReference>
<dbReference type="InterPro" id="IPR020904">
    <property type="entry name" value="Sc_DH/Rdtase_CS"/>
</dbReference>
<reference evidence="4 5" key="1">
    <citation type="submission" date="2016-10" db="EMBL/GenBank/DDBJ databases">
        <authorList>
            <person name="de Groot N.N."/>
        </authorList>
    </citation>
    <scope>NUCLEOTIDE SEQUENCE [LARGE SCALE GENOMIC DNA]</scope>
    <source>
        <strain evidence="4 5">M79</strain>
    </source>
</reference>
<dbReference type="InterPro" id="IPR036291">
    <property type="entry name" value="NAD(P)-bd_dom_sf"/>
</dbReference>
<keyword evidence="2" id="KW-0560">Oxidoreductase</keyword>